<accession>A0A1V9DG19</accession>
<gene>
    <name evidence="2" type="ORF">B2J69_13250</name>
</gene>
<dbReference type="InterPro" id="IPR001509">
    <property type="entry name" value="Epimerase_deHydtase"/>
</dbReference>
<dbReference type="AlphaFoldDB" id="A0A1V9DG19"/>
<dbReference type="RefSeq" id="WP_081139891.1">
    <property type="nucleotide sequence ID" value="NZ_MWUE01000019.1"/>
</dbReference>
<dbReference type="GO" id="GO:0004029">
    <property type="term" value="F:aldehyde dehydrogenase (NAD+) activity"/>
    <property type="evidence" value="ECO:0007669"/>
    <property type="project" value="TreeGrafter"/>
</dbReference>
<keyword evidence="3" id="KW-1185">Reference proteome</keyword>
<protein>
    <submittedName>
        <fullName evidence="2">NAD(P)-dependent oxidoreductase</fullName>
    </submittedName>
</protein>
<dbReference type="GO" id="GO:0005737">
    <property type="term" value="C:cytoplasm"/>
    <property type="evidence" value="ECO:0007669"/>
    <property type="project" value="TreeGrafter"/>
</dbReference>
<reference evidence="2 3" key="1">
    <citation type="submission" date="2017-02" db="EMBL/GenBank/DDBJ databases">
        <title>Whole genome shotgun sequence of Pantoea agglomerans strain AS1 isolated from a cycad, Zamia floridana in Central Florida, USA.</title>
        <authorList>
            <person name="Lata P."/>
            <person name="Govindarajan S."/>
            <person name="Qi F."/>
            <person name="Li J.-L."/>
            <person name="Maurya S.K."/>
            <person name="Sahoo M.K."/>
        </authorList>
    </citation>
    <scope>NUCLEOTIDE SEQUENCE [LARGE SCALE GENOMIC DNA]</scope>
    <source>
        <strain evidence="2 3">AS1</strain>
    </source>
</reference>
<dbReference type="PANTHER" id="PTHR48079">
    <property type="entry name" value="PROTEIN YEEZ"/>
    <property type="match status" value="1"/>
</dbReference>
<sequence length="275" mass="29233">MKKVAIIGLGWLGMPLALGLTARGWQVTGSKTTLDGVEAARRCGIDAVPLRLTPEIECDAGDLELLLNVDALVVTLPASRTAEGGASYMQAVQNVVDSALAKQVPRIIFTSSTSVYGSGNGVMKENSALQPETVAGKTLAELESWLHDLPGTQVDILRLAGLVGPSRHPGRFLAGKTGLTHGAHGVNLVHLDDVVSAITLLLQTPKGGRTYNLCAQQHPSRDAFYPAVSRQLGLTPPTFLPDEAGERGKLIDGSRICSELGFEYRYDDPAKMPLE</sequence>
<comment type="caution">
    <text evidence="2">The sequence shown here is derived from an EMBL/GenBank/DDBJ whole genome shotgun (WGS) entry which is preliminary data.</text>
</comment>
<organism evidence="2 3">
    <name type="scientific">Pantoea latae</name>
    <dbReference type="NCBI Taxonomy" id="1964541"/>
    <lineage>
        <taxon>Bacteria</taxon>
        <taxon>Pseudomonadati</taxon>
        <taxon>Pseudomonadota</taxon>
        <taxon>Gammaproteobacteria</taxon>
        <taxon>Enterobacterales</taxon>
        <taxon>Erwiniaceae</taxon>
        <taxon>Pantoea</taxon>
    </lineage>
</organism>
<dbReference type="Pfam" id="PF01370">
    <property type="entry name" value="Epimerase"/>
    <property type="match status" value="1"/>
</dbReference>
<dbReference type="Proteomes" id="UP000192769">
    <property type="component" value="Unassembled WGS sequence"/>
</dbReference>
<dbReference type="Gene3D" id="3.40.50.720">
    <property type="entry name" value="NAD(P)-binding Rossmann-like Domain"/>
    <property type="match status" value="1"/>
</dbReference>
<evidence type="ECO:0000259" key="1">
    <source>
        <dbReference type="Pfam" id="PF01370"/>
    </source>
</evidence>
<dbReference type="InterPro" id="IPR051783">
    <property type="entry name" value="NAD(P)-dependent_oxidoreduct"/>
</dbReference>
<evidence type="ECO:0000313" key="3">
    <source>
        <dbReference type="Proteomes" id="UP000192769"/>
    </source>
</evidence>
<evidence type="ECO:0000313" key="2">
    <source>
        <dbReference type="EMBL" id="OQP32758.1"/>
    </source>
</evidence>
<dbReference type="EMBL" id="MWUE01000019">
    <property type="protein sequence ID" value="OQP32758.1"/>
    <property type="molecule type" value="Genomic_DNA"/>
</dbReference>
<dbReference type="InterPro" id="IPR036291">
    <property type="entry name" value="NAD(P)-bd_dom_sf"/>
</dbReference>
<proteinExistence type="predicted"/>
<dbReference type="CDD" id="cd05266">
    <property type="entry name" value="SDR_a4"/>
    <property type="match status" value="1"/>
</dbReference>
<dbReference type="OrthoDB" id="751203at2"/>
<name>A0A1V9DG19_9GAMM</name>
<feature type="domain" description="NAD-dependent epimerase/dehydratase" evidence="1">
    <location>
        <begin position="88"/>
        <end position="214"/>
    </location>
</feature>
<dbReference type="SUPFAM" id="SSF51735">
    <property type="entry name" value="NAD(P)-binding Rossmann-fold domains"/>
    <property type="match status" value="1"/>
</dbReference>
<dbReference type="PANTHER" id="PTHR48079:SF6">
    <property type="entry name" value="NAD(P)-BINDING DOMAIN-CONTAINING PROTEIN-RELATED"/>
    <property type="match status" value="1"/>
</dbReference>